<feature type="transmembrane region" description="Helical" evidence="1">
    <location>
        <begin position="140"/>
        <end position="157"/>
    </location>
</feature>
<proteinExistence type="predicted"/>
<dbReference type="AlphaFoldDB" id="A0A1I7WL09"/>
<feature type="domain" description="BAAT/Acyl-CoA thioester hydrolase C-terminal" evidence="2">
    <location>
        <begin position="34"/>
        <end position="113"/>
    </location>
</feature>
<dbReference type="Pfam" id="PF08840">
    <property type="entry name" value="BAAT_C"/>
    <property type="match status" value="1"/>
</dbReference>
<keyword evidence="3" id="KW-1185">Reference proteome</keyword>
<evidence type="ECO:0000256" key="1">
    <source>
        <dbReference type="SAM" id="Phobius"/>
    </source>
</evidence>
<protein>
    <submittedName>
        <fullName evidence="4">Plastocyanin-like domain-containing protein</fullName>
    </submittedName>
</protein>
<dbReference type="Proteomes" id="UP000095283">
    <property type="component" value="Unplaced"/>
</dbReference>
<keyword evidence="1" id="KW-0472">Membrane</keyword>
<dbReference type="InterPro" id="IPR014940">
    <property type="entry name" value="BAAT_C"/>
</dbReference>
<sequence>MHPTTSFHLQPNILLTTHIYGNIWHVITKKISHASSRNTINAVVSINGPHVQNKYANIKENGELLVEAPTDDSHLYFINGVMASDKVIQYLVIEPNSEIPWDRIPKSTAFRLVIHLLNGGHIMEPPYFPHHDLVYARYQVVYKLFAFFVLFILIFLFY</sequence>
<keyword evidence="1" id="KW-1133">Transmembrane helix</keyword>
<evidence type="ECO:0000313" key="3">
    <source>
        <dbReference type="Proteomes" id="UP000095283"/>
    </source>
</evidence>
<dbReference type="WBParaSite" id="Hba_05822">
    <property type="protein sequence ID" value="Hba_05822"/>
    <property type="gene ID" value="Hba_05822"/>
</dbReference>
<accession>A0A1I7WL09</accession>
<organism evidence="3 4">
    <name type="scientific">Heterorhabditis bacteriophora</name>
    <name type="common">Entomopathogenic nematode worm</name>
    <dbReference type="NCBI Taxonomy" id="37862"/>
    <lineage>
        <taxon>Eukaryota</taxon>
        <taxon>Metazoa</taxon>
        <taxon>Ecdysozoa</taxon>
        <taxon>Nematoda</taxon>
        <taxon>Chromadorea</taxon>
        <taxon>Rhabditida</taxon>
        <taxon>Rhabditina</taxon>
        <taxon>Rhabditomorpha</taxon>
        <taxon>Strongyloidea</taxon>
        <taxon>Heterorhabditidae</taxon>
        <taxon>Heterorhabditis</taxon>
    </lineage>
</organism>
<evidence type="ECO:0000313" key="4">
    <source>
        <dbReference type="WBParaSite" id="Hba_05822"/>
    </source>
</evidence>
<keyword evidence="1" id="KW-0812">Transmembrane</keyword>
<name>A0A1I7WL09_HETBA</name>
<evidence type="ECO:0000259" key="2">
    <source>
        <dbReference type="Pfam" id="PF08840"/>
    </source>
</evidence>
<reference evidence="4" key="1">
    <citation type="submission" date="2016-11" db="UniProtKB">
        <authorList>
            <consortium name="WormBaseParasite"/>
        </authorList>
    </citation>
    <scope>IDENTIFICATION</scope>
</reference>